<dbReference type="Pfam" id="PF10711">
    <property type="entry name" value="DUF2513"/>
    <property type="match status" value="1"/>
</dbReference>
<dbReference type="Proteomes" id="UP000434052">
    <property type="component" value="Unassembled WGS sequence"/>
</dbReference>
<gene>
    <name evidence="1" type="ORF">DQK91_20965</name>
</gene>
<sequence>MKRDMELIRHILFFVEENQKDKPLLKIEIENYDITTINYHIQLMIEANLLEGGYDGSGRDIQYHRYHVRMTWQGHDFLDACRDSGRWKQAKDVFAKVGGVTFDVAVKTLATIAMDQVKHQLGLQ</sequence>
<reference evidence="1 2" key="1">
    <citation type="submission" date="2018-06" db="EMBL/GenBank/DDBJ databases">
        <title>Complete genome of Desulfovibrio marinus P48SEP.</title>
        <authorList>
            <person name="Crispim J.S."/>
            <person name="Vidigal P.M.P."/>
            <person name="Silva L.C.F."/>
            <person name="Araujo L.C."/>
            <person name="Laguardia C.N."/>
            <person name="Dias R.S."/>
            <person name="Sousa M.P."/>
            <person name="Paula S.O."/>
            <person name="Silva C."/>
        </authorList>
    </citation>
    <scope>NUCLEOTIDE SEQUENCE [LARGE SCALE GENOMIC DNA]</scope>
    <source>
        <strain evidence="1 2">P48SEP</strain>
    </source>
</reference>
<accession>A0A6P1ZAZ4</accession>
<organism evidence="1 2">
    <name type="scientific">Oceanidesulfovibrio marinus</name>
    <dbReference type="NCBI Taxonomy" id="370038"/>
    <lineage>
        <taxon>Bacteria</taxon>
        <taxon>Pseudomonadati</taxon>
        <taxon>Thermodesulfobacteriota</taxon>
        <taxon>Desulfovibrionia</taxon>
        <taxon>Desulfovibrionales</taxon>
        <taxon>Desulfovibrionaceae</taxon>
        <taxon>Oceanidesulfovibrio</taxon>
    </lineage>
</organism>
<dbReference type="OrthoDB" id="6960201at2"/>
<proteinExistence type="predicted"/>
<dbReference type="RefSeq" id="WP_144307368.1">
    <property type="nucleotide sequence ID" value="NZ_QMIF01000023.1"/>
</dbReference>
<evidence type="ECO:0000313" key="1">
    <source>
        <dbReference type="EMBL" id="TVM30459.1"/>
    </source>
</evidence>
<dbReference type="InterPro" id="IPR019650">
    <property type="entry name" value="DUF2513"/>
</dbReference>
<name>A0A6P1ZAZ4_9BACT</name>
<dbReference type="AlphaFoldDB" id="A0A6P1ZAZ4"/>
<dbReference type="EMBL" id="QMIF01000023">
    <property type="protein sequence ID" value="TVM30459.1"/>
    <property type="molecule type" value="Genomic_DNA"/>
</dbReference>
<protein>
    <recommendedName>
        <fullName evidence="3">DUF2513 domain-containing protein</fullName>
    </recommendedName>
</protein>
<comment type="caution">
    <text evidence="1">The sequence shown here is derived from an EMBL/GenBank/DDBJ whole genome shotgun (WGS) entry which is preliminary data.</text>
</comment>
<evidence type="ECO:0008006" key="3">
    <source>
        <dbReference type="Google" id="ProtNLM"/>
    </source>
</evidence>
<evidence type="ECO:0000313" key="2">
    <source>
        <dbReference type="Proteomes" id="UP000434052"/>
    </source>
</evidence>